<dbReference type="Proteomes" id="UP000714275">
    <property type="component" value="Unassembled WGS sequence"/>
</dbReference>
<evidence type="ECO:0000313" key="2">
    <source>
        <dbReference type="EMBL" id="KAG1783336.1"/>
    </source>
</evidence>
<keyword evidence="3" id="KW-1185">Reference proteome</keyword>
<accession>A0A9P7A6V3</accession>
<dbReference type="AlphaFoldDB" id="A0A9P7A6V3"/>
<reference evidence="2" key="1">
    <citation type="journal article" date="2020" name="New Phytol.">
        <title>Comparative genomics reveals dynamic genome evolution in host specialist ectomycorrhizal fungi.</title>
        <authorList>
            <person name="Lofgren L.A."/>
            <person name="Nguyen N.H."/>
            <person name="Vilgalys R."/>
            <person name="Ruytinx J."/>
            <person name="Liao H.L."/>
            <person name="Branco S."/>
            <person name="Kuo A."/>
            <person name="LaButti K."/>
            <person name="Lipzen A."/>
            <person name="Andreopoulos W."/>
            <person name="Pangilinan J."/>
            <person name="Riley R."/>
            <person name="Hundley H."/>
            <person name="Na H."/>
            <person name="Barry K."/>
            <person name="Grigoriev I.V."/>
            <person name="Stajich J.E."/>
            <person name="Kennedy P.G."/>
        </authorList>
    </citation>
    <scope>NUCLEOTIDE SEQUENCE</scope>
    <source>
        <strain evidence="2">DOB743</strain>
    </source>
</reference>
<feature type="region of interest" description="Disordered" evidence="1">
    <location>
        <begin position="132"/>
        <end position="169"/>
    </location>
</feature>
<evidence type="ECO:0000256" key="1">
    <source>
        <dbReference type="SAM" id="MobiDB-lite"/>
    </source>
</evidence>
<evidence type="ECO:0000313" key="3">
    <source>
        <dbReference type="Proteomes" id="UP000714275"/>
    </source>
</evidence>
<gene>
    <name evidence="2" type="ORF">EV702DRAFT_959629</name>
</gene>
<sequence length="207" mass="23798">MSTSFRLTNVYESRRIEFLFVRWYESVQDHAWDTCTLGRVRFRPLANKDAFGFLDPGVVLRACHIIPVFSRPQRNPGECGLSLLAGDKHDWPEYYVNSFVDRDTLMRFHYGLGVGHVYSHEKRACSTTQLTARTEHEPLGRGETFSKHTHWRGPANNDSDDEQDDDGDYVGAEELDFFDQGLDASTESLTQALDEMFTTGHTFDYEN</sequence>
<comment type="caution">
    <text evidence="2">The sequence shown here is derived from an EMBL/GenBank/DDBJ whole genome shotgun (WGS) entry which is preliminary data.</text>
</comment>
<organism evidence="2 3">
    <name type="scientific">Suillus placidus</name>
    <dbReference type="NCBI Taxonomy" id="48579"/>
    <lineage>
        <taxon>Eukaryota</taxon>
        <taxon>Fungi</taxon>
        <taxon>Dikarya</taxon>
        <taxon>Basidiomycota</taxon>
        <taxon>Agaricomycotina</taxon>
        <taxon>Agaricomycetes</taxon>
        <taxon>Agaricomycetidae</taxon>
        <taxon>Boletales</taxon>
        <taxon>Suillineae</taxon>
        <taxon>Suillaceae</taxon>
        <taxon>Suillus</taxon>
    </lineage>
</organism>
<name>A0A9P7A6V3_9AGAM</name>
<protein>
    <submittedName>
        <fullName evidence="2">Uncharacterized protein</fullName>
    </submittedName>
</protein>
<dbReference type="OrthoDB" id="3183767at2759"/>
<feature type="compositionally biased region" description="Acidic residues" evidence="1">
    <location>
        <begin position="158"/>
        <end position="169"/>
    </location>
</feature>
<proteinExistence type="predicted"/>
<dbReference type="EMBL" id="JABBWD010000002">
    <property type="protein sequence ID" value="KAG1783336.1"/>
    <property type="molecule type" value="Genomic_DNA"/>
</dbReference>
<feature type="compositionally biased region" description="Basic and acidic residues" evidence="1">
    <location>
        <begin position="133"/>
        <end position="146"/>
    </location>
</feature>